<feature type="region of interest" description="Disordered" evidence="1">
    <location>
        <begin position="110"/>
        <end position="136"/>
    </location>
</feature>
<dbReference type="AlphaFoldDB" id="M0ZIB0"/>
<dbReference type="Proteomes" id="UP000011115">
    <property type="component" value="Unassembled WGS sequence"/>
</dbReference>
<reference evidence="3" key="1">
    <citation type="journal article" date="2011" name="Nature">
        <title>Genome sequence and analysis of the tuber crop potato.</title>
        <authorList>
            <consortium name="The Potato Genome Sequencing Consortium"/>
        </authorList>
    </citation>
    <scope>NUCLEOTIDE SEQUENCE [LARGE SCALE GENOMIC DNA]</scope>
    <source>
        <strain evidence="3">cv. DM1-3 516 R44</strain>
    </source>
</reference>
<name>M0ZIB0_SOLTU</name>
<accession>M0ZIB0</accession>
<proteinExistence type="predicted"/>
<evidence type="ECO:0000313" key="3">
    <source>
        <dbReference type="Proteomes" id="UP000011115"/>
    </source>
</evidence>
<reference evidence="2" key="2">
    <citation type="submission" date="2015-06" db="UniProtKB">
        <authorList>
            <consortium name="EnsemblPlants"/>
        </authorList>
    </citation>
    <scope>IDENTIFICATION</scope>
    <source>
        <strain evidence="2">DM1-3 516 R44</strain>
    </source>
</reference>
<dbReference type="EnsemblPlants" id="PGSC0003DMT400001334">
    <property type="protein sequence ID" value="PGSC0003DMT400001334"/>
    <property type="gene ID" value="PGSC0003DMG400000502"/>
</dbReference>
<dbReference type="PANTHER" id="PTHR13833">
    <property type="match status" value="1"/>
</dbReference>
<sequence length="238" mass="28021">MHFLLDWQDDQRAPVRGMQHAPYQRNMKSVRPPIIPSEDEYEKQDENLFLSLGRLVMNTGSTVVEIFGGMFSGFRKNPYPHHVQQHYHYNHKQSSTWPVQESYVIRDEDEAPPLDTRDPTPRKTYPIMNKDPEKPRHIRQSQAHYVGWNGNAAHGHGNFQQQQQFLPQVYQHHDKHQSSSPQTYYEESCETKEIVFGAVQEQDGRRETVVIKAVDYGDPAYNNHNVRSRYNYSTRYSF</sequence>
<dbReference type="Gramene" id="PGSC0003DMT400001334">
    <property type="protein sequence ID" value="PGSC0003DMT400001334"/>
    <property type="gene ID" value="PGSC0003DMG400000502"/>
</dbReference>
<organism evidence="2 3">
    <name type="scientific">Solanum tuberosum</name>
    <name type="common">Potato</name>
    <dbReference type="NCBI Taxonomy" id="4113"/>
    <lineage>
        <taxon>Eukaryota</taxon>
        <taxon>Viridiplantae</taxon>
        <taxon>Streptophyta</taxon>
        <taxon>Embryophyta</taxon>
        <taxon>Tracheophyta</taxon>
        <taxon>Spermatophyta</taxon>
        <taxon>Magnoliopsida</taxon>
        <taxon>eudicotyledons</taxon>
        <taxon>Gunneridae</taxon>
        <taxon>Pentapetalae</taxon>
        <taxon>asterids</taxon>
        <taxon>lamiids</taxon>
        <taxon>Solanales</taxon>
        <taxon>Solanaceae</taxon>
        <taxon>Solanoideae</taxon>
        <taxon>Solaneae</taxon>
        <taxon>Solanum</taxon>
    </lineage>
</organism>
<dbReference type="OrthoDB" id="342730at2759"/>
<dbReference type="ExpressionAtlas" id="M0ZIB0">
    <property type="expression patterns" value="baseline and differential"/>
</dbReference>
<evidence type="ECO:0000256" key="1">
    <source>
        <dbReference type="SAM" id="MobiDB-lite"/>
    </source>
</evidence>
<dbReference type="HOGENOM" id="CLU_029743_1_0_1"/>
<protein>
    <submittedName>
        <fullName evidence="2">Uncharacterized protein</fullName>
    </submittedName>
</protein>
<dbReference type="PANTHER" id="PTHR13833:SF78">
    <property type="entry name" value="POTASSIUM TRANSPORTER"/>
    <property type="match status" value="1"/>
</dbReference>
<keyword evidence="3" id="KW-1185">Reference proteome</keyword>
<evidence type="ECO:0000313" key="2">
    <source>
        <dbReference type="EnsemblPlants" id="PGSC0003DMT400001334"/>
    </source>
</evidence>
<gene>
    <name evidence="2" type="primary">LOC102585981</name>
</gene>